<dbReference type="GeneID" id="85480451"/>
<evidence type="ECO:0000313" key="1">
    <source>
        <dbReference type="EMBL" id="KAK1634609.1"/>
    </source>
</evidence>
<keyword evidence="2" id="KW-1185">Reference proteome</keyword>
<dbReference type="Proteomes" id="UP001243989">
    <property type="component" value="Unassembled WGS sequence"/>
</dbReference>
<evidence type="ECO:0000313" key="2">
    <source>
        <dbReference type="Proteomes" id="UP001243989"/>
    </source>
</evidence>
<protein>
    <submittedName>
        <fullName evidence="1">Uncharacterized protein</fullName>
    </submittedName>
</protein>
<dbReference type="AlphaFoldDB" id="A0AAI9ZMD7"/>
<reference evidence="1" key="1">
    <citation type="submission" date="2021-06" db="EMBL/GenBank/DDBJ databases">
        <title>Comparative genomics, transcriptomics and evolutionary studies reveal genomic signatures of adaptation to plant cell wall in hemibiotrophic fungi.</title>
        <authorList>
            <consortium name="DOE Joint Genome Institute"/>
            <person name="Baroncelli R."/>
            <person name="Diaz J.F."/>
            <person name="Benocci T."/>
            <person name="Peng M."/>
            <person name="Battaglia E."/>
            <person name="Haridas S."/>
            <person name="Andreopoulos W."/>
            <person name="Labutti K."/>
            <person name="Pangilinan J."/>
            <person name="Floch G.L."/>
            <person name="Makela M.R."/>
            <person name="Henrissat B."/>
            <person name="Grigoriev I.V."/>
            <person name="Crouch J.A."/>
            <person name="De Vries R.P."/>
            <person name="Sukno S.A."/>
            <person name="Thon M.R."/>
        </authorList>
    </citation>
    <scope>NUCLEOTIDE SEQUENCE</scope>
    <source>
        <strain evidence="1">CBS 102054</strain>
    </source>
</reference>
<gene>
    <name evidence="1" type="ORF">BDP81DRAFT_50325</name>
</gene>
<comment type="caution">
    <text evidence="1">The sequence shown here is derived from an EMBL/GenBank/DDBJ whole genome shotgun (WGS) entry which is preliminary data.</text>
</comment>
<proteinExistence type="predicted"/>
<name>A0AAI9ZMD7_9PEZI</name>
<dbReference type="EMBL" id="JAHMHQ010000014">
    <property type="protein sequence ID" value="KAK1634609.1"/>
    <property type="molecule type" value="Genomic_DNA"/>
</dbReference>
<sequence length="154" mass="17189">MLPYRSLLIRLFLLQPCVIQRRHRRLGSGVGVSGNGDGRCGFLEVQRGTESEPSQDMADFSMVCGVEPSKGMGEVQACVRDICPAVGIHRLSKVQRHKRLLTAHLAQLDSIGPRTRIVLPPRTRWGHEHWRAAQASMQVSILIRWPSYGNPLGD</sequence>
<organism evidence="1 2">
    <name type="scientific">Colletotrichum phormii</name>
    <dbReference type="NCBI Taxonomy" id="359342"/>
    <lineage>
        <taxon>Eukaryota</taxon>
        <taxon>Fungi</taxon>
        <taxon>Dikarya</taxon>
        <taxon>Ascomycota</taxon>
        <taxon>Pezizomycotina</taxon>
        <taxon>Sordariomycetes</taxon>
        <taxon>Hypocreomycetidae</taxon>
        <taxon>Glomerellales</taxon>
        <taxon>Glomerellaceae</taxon>
        <taxon>Colletotrichum</taxon>
        <taxon>Colletotrichum acutatum species complex</taxon>
    </lineage>
</organism>
<accession>A0AAI9ZMD7</accession>
<dbReference type="RefSeq" id="XP_060443216.1">
    <property type="nucleotide sequence ID" value="XM_060595589.1"/>
</dbReference>